<dbReference type="SUPFAM" id="SSF55681">
    <property type="entry name" value="Class II aaRS and biotin synthetases"/>
    <property type="match status" value="1"/>
</dbReference>
<evidence type="ECO:0000259" key="2">
    <source>
        <dbReference type="PROSITE" id="PS51733"/>
    </source>
</evidence>
<keyword evidence="1 3" id="KW-0436">Ligase</keyword>
<reference evidence="3 4" key="1">
    <citation type="submission" date="2018-05" db="EMBL/GenBank/DDBJ databases">
        <title>A metagenomic window into the 2 km-deep terrestrial subsurface aquifer revealed taxonomically and functionally diverse microbial community comprising novel uncultured bacterial lineages.</title>
        <authorList>
            <person name="Kadnikov V.V."/>
            <person name="Mardanov A.V."/>
            <person name="Beletsky A.V."/>
            <person name="Banks D."/>
            <person name="Pimenov N.V."/>
            <person name="Frank Y.A."/>
            <person name="Karnachuk O.V."/>
            <person name="Ravin N.V."/>
        </authorList>
    </citation>
    <scope>NUCLEOTIDE SEQUENCE [LARGE SCALE GENOMIC DNA]</scope>
    <source>
        <strain evidence="3">BY5</strain>
    </source>
</reference>
<organism evidence="3 4">
    <name type="scientific">Candidatus Ozemobacter sibiricus</name>
    <dbReference type="NCBI Taxonomy" id="2268124"/>
    <lineage>
        <taxon>Bacteria</taxon>
        <taxon>Candidatus Ozemobacteria</taxon>
        <taxon>Candidatus Ozemobacterales</taxon>
        <taxon>Candidatus Ozemobacteraceae</taxon>
        <taxon>Candidatus Ozemobacter</taxon>
    </lineage>
</organism>
<dbReference type="Gene3D" id="3.30.930.10">
    <property type="entry name" value="Bira Bifunctional Protein, Domain 2"/>
    <property type="match status" value="1"/>
</dbReference>
<dbReference type="NCBIfam" id="TIGR00121">
    <property type="entry name" value="birA_ligase"/>
    <property type="match status" value="1"/>
</dbReference>
<accession>A0A367ZU08</accession>
<evidence type="ECO:0000313" key="3">
    <source>
        <dbReference type="EMBL" id="RCK81635.1"/>
    </source>
</evidence>
<dbReference type="InterPro" id="IPR045864">
    <property type="entry name" value="aa-tRNA-synth_II/BPL/LPL"/>
</dbReference>
<dbReference type="InterPro" id="IPR004408">
    <property type="entry name" value="Biotin_CoA_COase_ligase"/>
</dbReference>
<gene>
    <name evidence="3" type="ORF">OZSIB_0769</name>
</gene>
<proteinExistence type="predicted"/>
<evidence type="ECO:0000256" key="1">
    <source>
        <dbReference type="ARBA" id="ARBA00022598"/>
    </source>
</evidence>
<dbReference type="GO" id="GO:0005737">
    <property type="term" value="C:cytoplasm"/>
    <property type="evidence" value="ECO:0007669"/>
    <property type="project" value="TreeGrafter"/>
</dbReference>
<dbReference type="AlphaFoldDB" id="A0A367ZU08"/>
<feature type="domain" description="BPL/LPL catalytic" evidence="2">
    <location>
        <begin position="3"/>
        <end position="198"/>
    </location>
</feature>
<sequence length="264" mass="28520">MSRELTAIAGFERHAFAWVAATGSTNDDLKPVWLEGDGPPRLLVAGHQTRGRGRLGRAWYDEPRRSLLFSFCWEWPLALLEECVLNPALLAGLAVHAAVQRLGASEVTLKWPNDVMSGRRKLAGILVETAPRGESLRGIIGIGINVQPFAAPRSISEGTGGAGRMPVSLHELGMEGLSGPQVLTAVLIAWGALVGRWMDHALLEEARRAGRDFFGIPHALRLPDGTEMRGIPLDLVPPGGKLLFQAESGERLLVTGAHSLERLD</sequence>
<dbReference type="EMBL" id="QOQW01000001">
    <property type="protein sequence ID" value="RCK81635.1"/>
    <property type="molecule type" value="Genomic_DNA"/>
</dbReference>
<dbReference type="PANTHER" id="PTHR12835">
    <property type="entry name" value="BIOTIN PROTEIN LIGASE"/>
    <property type="match status" value="1"/>
</dbReference>
<dbReference type="Proteomes" id="UP000252355">
    <property type="component" value="Unassembled WGS sequence"/>
</dbReference>
<protein>
    <submittedName>
        <fullName evidence="3">Biotin-protein ligase</fullName>
    </submittedName>
</protein>
<dbReference type="Pfam" id="PF03099">
    <property type="entry name" value="BPL_LplA_LipB"/>
    <property type="match status" value="1"/>
</dbReference>
<dbReference type="InterPro" id="IPR004143">
    <property type="entry name" value="BPL_LPL_catalytic"/>
</dbReference>
<dbReference type="PROSITE" id="PS51733">
    <property type="entry name" value="BPL_LPL_CATALYTIC"/>
    <property type="match status" value="1"/>
</dbReference>
<evidence type="ECO:0000313" key="4">
    <source>
        <dbReference type="Proteomes" id="UP000252355"/>
    </source>
</evidence>
<dbReference type="GO" id="GO:0004077">
    <property type="term" value="F:biotin--[biotin carboxyl-carrier protein] ligase activity"/>
    <property type="evidence" value="ECO:0007669"/>
    <property type="project" value="InterPro"/>
</dbReference>
<name>A0A367ZU08_9BACT</name>
<dbReference type="PANTHER" id="PTHR12835:SF5">
    <property type="entry name" value="BIOTIN--PROTEIN LIGASE"/>
    <property type="match status" value="1"/>
</dbReference>
<dbReference type="CDD" id="cd16442">
    <property type="entry name" value="BPL"/>
    <property type="match status" value="1"/>
</dbReference>
<comment type="caution">
    <text evidence="3">The sequence shown here is derived from an EMBL/GenBank/DDBJ whole genome shotgun (WGS) entry which is preliminary data.</text>
</comment>